<dbReference type="AlphaFoldDB" id="A0A0D8J4F0"/>
<evidence type="ECO:0000256" key="1">
    <source>
        <dbReference type="SAM" id="MobiDB-lite"/>
    </source>
</evidence>
<feature type="compositionally biased region" description="Polar residues" evidence="1">
    <location>
        <begin position="1"/>
        <end position="12"/>
    </location>
</feature>
<protein>
    <submittedName>
        <fullName evidence="2">Uncharacterized protein</fullName>
    </submittedName>
</protein>
<reference evidence="2 3" key="1">
    <citation type="submission" date="2014-09" db="EMBL/GenBank/DDBJ databases">
        <title>Draft Genome Sequence of Draconibacterium sp. JN14CK-3.</title>
        <authorList>
            <person name="Dong C."/>
            <person name="Lai Q."/>
            <person name="Shao Z."/>
        </authorList>
    </citation>
    <scope>NUCLEOTIDE SEQUENCE [LARGE SCALE GENOMIC DNA]</scope>
    <source>
        <strain evidence="2 3">JN14CK-3</strain>
    </source>
</reference>
<feature type="compositionally biased region" description="Basic residues" evidence="1">
    <location>
        <begin position="16"/>
        <end position="26"/>
    </location>
</feature>
<evidence type="ECO:0000313" key="3">
    <source>
        <dbReference type="Proteomes" id="UP000032544"/>
    </source>
</evidence>
<keyword evidence="3" id="KW-1185">Reference proteome</keyword>
<proteinExistence type="predicted"/>
<feature type="region of interest" description="Disordered" evidence="1">
    <location>
        <begin position="1"/>
        <end position="36"/>
    </location>
</feature>
<evidence type="ECO:0000313" key="2">
    <source>
        <dbReference type="EMBL" id="KJF41762.1"/>
    </source>
</evidence>
<dbReference type="Proteomes" id="UP000032544">
    <property type="component" value="Unassembled WGS sequence"/>
</dbReference>
<name>A0A0D8J4F0_9BACT</name>
<accession>A0A0D8J4F0</accession>
<sequence>MTLEASNVNNPVRSAGMKRQKGNRPAKKADRSQMVLPDETQTVIHIKRWRLSGKKVHSQWLHTLHSKHFIYNYPFG</sequence>
<gene>
    <name evidence="2" type="ORF">LH29_23865</name>
</gene>
<comment type="caution">
    <text evidence="2">The sequence shown here is derived from an EMBL/GenBank/DDBJ whole genome shotgun (WGS) entry which is preliminary data.</text>
</comment>
<dbReference type="EMBL" id="JRHC01000009">
    <property type="protein sequence ID" value="KJF41762.1"/>
    <property type="molecule type" value="Genomic_DNA"/>
</dbReference>
<organism evidence="2 3">
    <name type="scientific">Draconibacterium sediminis</name>
    <dbReference type="NCBI Taxonomy" id="1544798"/>
    <lineage>
        <taxon>Bacteria</taxon>
        <taxon>Pseudomonadati</taxon>
        <taxon>Bacteroidota</taxon>
        <taxon>Bacteroidia</taxon>
        <taxon>Marinilabiliales</taxon>
        <taxon>Prolixibacteraceae</taxon>
        <taxon>Draconibacterium</taxon>
    </lineage>
</organism>